<name>A0A837DYH5_9LACO</name>
<sequence length="142" mass="16202">MSMKRRADFGHYVSVLAEVMETTENMGAKLNPFFETFRKALDEGKDISPEDYDKTKAEFEKGVELYENNLKKLQGLEAPIAIIGVHKKLVGAYRRFCEGCAHMNSSIDYAGRWVDAEQFDVSEKEQGNAMDDIARLVKKIMR</sequence>
<proteinExistence type="predicted"/>
<organism evidence="1 2">
    <name type="scientific">Ligilactobacillus ruminis DPC 6832</name>
    <dbReference type="NCBI Taxonomy" id="1402208"/>
    <lineage>
        <taxon>Bacteria</taxon>
        <taxon>Bacillati</taxon>
        <taxon>Bacillota</taxon>
        <taxon>Bacilli</taxon>
        <taxon>Lactobacillales</taxon>
        <taxon>Lactobacillaceae</taxon>
        <taxon>Ligilactobacillus</taxon>
    </lineage>
</organism>
<protein>
    <submittedName>
        <fullName evidence="1">Uncharacterized protein</fullName>
    </submittedName>
</protein>
<evidence type="ECO:0000313" key="2">
    <source>
        <dbReference type="Proteomes" id="UP000031011"/>
    </source>
</evidence>
<comment type="caution">
    <text evidence="1">The sequence shown here is derived from an EMBL/GenBank/DDBJ whole genome shotgun (WGS) entry which is preliminary data.</text>
</comment>
<dbReference type="AlphaFoldDB" id="A0A837DYH5"/>
<gene>
    <name evidence="1" type="ORF">LRN_1286</name>
</gene>
<reference evidence="1 2" key="1">
    <citation type="journal article" date="2015" name="BMC Microbiol.">
        <title>Lactobacillus ruminis strains cluster according to their mammalian gut source.</title>
        <authorList>
            <person name="O' Donnell M.M."/>
            <person name="Harris H.M."/>
            <person name="Lynch D.B."/>
            <person name="Ross R.P."/>
            <person name="O'Toole P.W."/>
        </authorList>
    </citation>
    <scope>NUCLEOTIDE SEQUENCE [LARGE SCALE GENOMIC DNA]</scope>
    <source>
        <strain evidence="1 2">DPC 6832</strain>
    </source>
</reference>
<evidence type="ECO:0000313" key="1">
    <source>
        <dbReference type="EMBL" id="KIC05293.1"/>
    </source>
</evidence>
<accession>A0A837DYH5</accession>
<dbReference type="Proteomes" id="UP000031011">
    <property type="component" value="Unassembled WGS sequence"/>
</dbReference>
<dbReference type="EMBL" id="AWYA01000037">
    <property type="protein sequence ID" value="KIC05293.1"/>
    <property type="molecule type" value="Genomic_DNA"/>
</dbReference>